<keyword evidence="4 8" id="KW-0547">Nucleotide-binding</keyword>
<proteinExistence type="inferred from homology"/>
<dbReference type="GO" id="GO:0005525">
    <property type="term" value="F:GTP binding"/>
    <property type="evidence" value="ECO:0007669"/>
    <property type="project" value="UniProtKB-UniRule"/>
</dbReference>
<organism evidence="10 11">
    <name type="scientific">Erwinia tracheiphila</name>
    <dbReference type="NCBI Taxonomy" id="65700"/>
    <lineage>
        <taxon>Bacteria</taxon>
        <taxon>Pseudomonadati</taxon>
        <taxon>Pseudomonadota</taxon>
        <taxon>Gammaproteobacteria</taxon>
        <taxon>Enterobacterales</taxon>
        <taxon>Erwiniaceae</taxon>
        <taxon>Erwinia</taxon>
    </lineage>
</organism>
<keyword evidence="6 8" id="KW-0342">GTP-binding</keyword>
<dbReference type="STRING" id="65700.SY86_15265"/>
<dbReference type="Proteomes" id="UP000033924">
    <property type="component" value="Unassembled WGS sequence"/>
</dbReference>
<evidence type="ECO:0000313" key="10">
    <source>
        <dbReference type="EMBL" id="KKF37872.1"/>
    </source>
</evidence>
<comment type="cofactor">
    <cofactor evidence="8">
        <name>Mg(2+)</name>
        <dbReference type="ChEBI" id="CHEBI:18420"/>
    </cofactor>
</comment>
<accession>A0A0M2KKL2</accession>
<name>A0A0M2KKL2_9GAMM</name>
<feature type="binding site" evidence="8">
    <location>
        <position position="95"/>
    </location>
    <ligand>
        <name>Mg(2+)</name>
        <dbReference type="ChEBI" id="CHEBI:18420"/>
    </ligand>
</feature>
<dbReference type="GO" id="GO:0061603">
    <property type="term" value="F:molybdenum cofactor guanylyltransferase activity"/>
    <property type="evidence" value="ECO:0007669"/>
    <property type="project" value="UniProtKB-EC"/>
</dbReference>
<comment type="caution">
    <text evidence="8">Lacks conserved residue(s) required for the propagation of feature annotation.</text>
</comment>
<comment type="subunit">
    <text evidence="8">Monomer.</text>
</comment>
<comment type="subcellular location">
    <subcellularLocation>
        <location evidence="8">Cytoplasm</location>
    </subcellularLocation>
</comment>
<comment type="domain">
    <text evidence="8">The N-terminal domain determines nucleotide recognition and specific binding, while the C-terminal domain determines the specific binding to the target protein.</text>
</comment>
<keyword evidence="11" id="KW-1185">Reference proteome</keyword>
<dbReference type="GO" id="GO:0005737">
    <property type="term" value="C:cytoplasm"/>
    <property type="evidence" value="ECO:0007669"/>
    <property type="project" value="UniProtKB-SubCell"/>
</dbReference>
<evidence type="ECO:0000256" key="3">
    <source>
        <dbReference type="ARBA" id="ARBA00022723"/>
    </source>
</evidence>
<protein>
    <recommendedName>
        <fullName evidence="8">Molybdenum cofactor guanylyltransferase</fullName>
        <shortName evidence="8">MoCo guanylyltransferase</shortName>
        <ecNumber evidence="8">2.7.7.77</ecNumber>
    </recommendedName>
    <alternativeName>
        <fullName evidence="8">GTP:molybdopterin guanylyltransferase</fullName>
    </alternativeName>
    <alternativeName>
        <fullName evidence="8">Mo-MPT guanylyltransferase</fullName>
    </alternativeName>
    <alternativeName>
        <fullName evidence="8">Molybdopterin guanylyltransferase</fullName>
    </alternativeName>
    <alternativeName>
        <fullName evidence="8">Molybdopterin-guanine dinucleotide synthase</fullName>
        <shortName evidence="8">MGD synthase</shortName>
    </alternativeName>
</protein>
<dbReference type="InterPro" id="IPR029044">
    <property type="entry name" value="Nucleotide-diphossugar_trans"/>
</dbReference>
<feature type="binding site" evidence="8">
    <location>
        <position position="19"/>
    </location>
    <ligand>
        <name>GTP</name>
        <dbReference type="ChEBI" id="CHEBI:37565"/>
    </ligand>
</feature>
<dbReference type="InterPro" id="IPR013482">
    <property type="entry name" value="Molybde_CF_guanTrfase"/>
</dbReference>
<evidence type="ECO:0000256" key="2">
    <source>
        <dbReference type="ARBA" id="ARBA00022679"/>
    </source>
</evidence>
<dbReference type="GO" id="GO:1902758">
    <property type="term" value="P:bis(molybdopterin guanine dinucleotide)molybdenum biosynthetic process"/>
    <property type="evidence" value="ECO:0007669"/>
    <property type="project" value="TreeGrafter"/>
</dbReference>
<reference evidence="10 11" key="1">
    <citation type="submission" date="2015-01" db="EMBL/GenBank/DDBJ databases">
        <title>Erwinia tracheiphila.</title>
        <authorList>
            <person name="Shapiro L.R."/>
        </authorList>
    </citation>
    <scope>NUCLEOTIDE SEQUENCE [LARGE SCALE GENOMIC DNA]</scope>
    <source>
        <strain evidence="10 11">BuffGH</strain>
    </source>
</reference>
<dbReference type="PATRIC" id="fig|65700.7.peg.3834"/>
<comment type="caution">
    <text evidence="10">The sequence shown here is derived from an EMBL/GenBank/DDBJ whole genome shotgun (WGS) entry which is preliminary data.</text>
</comment>
<dbReference type="HAMAP" id="MF_00316">
    <property type="entry name" value="MobA"/>
    <property type="match status" value="1"/>
</dbReference>
<dbReference type="PANTHER" id="PTHR19136:SF81">
    <property type="entry name" value="MOLYBDENUM COFACTOR GUANYLYLTRANSFERASE"/>
    <property type="match status" value="1"/>
</dbReference>
<dbReference type="AlphaFoldDB" id="A0A0M2KKL2"/>
<dbReference type="RefSeq" id="WP_046372317.1">
    <property type="nucleotide sequence ID" value="NZ_JXNU01000003.1"/>
</dbReference>
<dbReference type="NCBIfam" id="TIGR02665">
    <property type="entry name" value="molyb_mobA"/>
    <property type="match status" value="1"/>
</dbReference>
<dbReference type="InterPro" id="IPR025877">
    <property type="entry name" value="MobA-like_NTP_Trfase"/>
</dbReference>
<dbReference type="EMBL" id="JXNU01000003">
    <property type="protein sequence ID" value="KKF37872.1"/>
    <property type="molecule type" value="Genomic_DNA"/>
</dbReference>
<keyword evidence="3 8" id="KW-0479">Metal-binding</keyword>
<sequence length="183" mass="19460">MTGVILAGGRGSRMGNKDKGLVVWRGKALYQHVLSRLAPQTDKVCISANRNIMIYQQSGLPVIADSIPGFAGPLAGMLAALKYIDTEWAAFTPCDSPLLPPDLVARLWHARLAAPAVWPCTEEGDHPAMALLNAGLAGQLERFLARGGRRVKLFLEQAGGHAVSFDGSTGAFMNINGPDNLSP</sequence>
<feature type="domain" description="MobA-like NTP transferase" evidence="9">
    <location>
        <begin position="3"/>
        <end position="151"/>
    </location>
</feature>
<evidence type="ECO:0000313" key="11">
    <source>
        <dbReference type="Proteomes" id="UP000033924"/>
    </source>
</evidence>
<evidence type="ECO:0000259" key="9">
    <source>
        <dbReference type="Pfam" id="PF12804"/>
    </source>
</evidence>
<keyword evidence="1 8" id="KW-0963">Cytoplasm</keyword>
<dbReference type="GO" id="GO:0046872">
    <property type="term" value="F:metal ion binding"/>
    <property type="evidence" value="ECO:0007669"/>
    <property type="project" value="UniProtKB-KW"/>
</dbReference>
<feature type="binding site" evidence="8">
    <location>
        <position position="65"/>
    </location>
    <ligand>
        <name>GTP</name>
        <dbReference type="ChEBI" id="CHEBI:37565"/>
    </ligand>
</feature>
<evidence type="ECO:0000256" key="7">
    <source>
        <dbReference type="ARBA" id="ARBA00023150"/>
    </source>
</evidence>
<dbReference type="Pfam" id="PF12804">
    <property type="entry name" value="NTP_transf_3"/>
    <property type="match status" value="1"/>
</dbReference>
<comment type="similarity">
    <text evidence="8">Belongs to the MobA family.</text>
</comment>
<gene>
    <name evidence="8 10" type="primary">mobA</name>
    <name evidence="10" type="ORF">SY86_15265</name>
</gene>
<dbReference type="SUPFAM" id="SSF53448">
    <property type="entry name" value="Nucleotide-diphospho-sugar transferases"/>
    <property type="match status" value="1"/>
</dbReference>
<evidence type="ECO:0000256" key="4">
    <source>
        <dbReference type="ARBA" id="ARBA00022741"/>
    </source>
</evidence>
<evidence type="ECO:0000256" key="8">
    <source>
        <dbReference type="HAMAP-Rule" id="MF_00316"/>
    </source>
</evidence>
<keyword evidence="2 8" id="KW-0808">Transferase</keyword>
<comment type="function">
    <text evidence="8">Transfers a GMP moiety from GTP to Mo-molybdopterin (Mo-MPT) cofactor (Moco or molybdenum cofactor) to form Mo-molybdopterin guanine dinucleotide (Mo-MGD) cofactor.</text>
</comment>
<keyword evidence="7 8" id="KW-0501">Molybdenum cofactor biosynthesis</keyword>
<keyword evidence="5 8" id="KW-0460">Magnesium</keyword>
<comment type="catalytic activity">
    <reaction evidence="8">
        <text>Mo-molybdopterin + GTP + H(+) = Mo-molybdopterin guanine dinucleotide + diphosphate</text>
        <dbReference type="Rhea" id="RHEA:34243"/>
        <dbReference type="ChEBI" id="CHEBI:15378"/>
        <dbReference type="ChEBI" id="CHEBI:33019"/>
        <dbReference type="ChEBI" id="CHEBI:37565"/>
        <dbReference type="ChEBI" id="CHEBI:71302"/>
        <dbReference type="ChEBI" id="CHEBI:71310"/>
        <dbReference type="EC" id="2.7.7.77"/>
    </reaction>
</comment>
<dbReference type="EC" id="2.7.7.77" evidence="8"/>
<feature type="binding site" evidence="8">
    <location>
        <begin position="6"/>
        <end position="8"/>
    </location>
    <ligand>
        <name>GTP</name>
        <dbReference type="ChEBI" id="CHEBI:37565"/>
    </ligand>
</feature>
<evidence type="ECO:0000256" key="6">
    <source>
        <dbReference type="ARBA" id="ARBA00023134"/>
    </source>
</evidence>
<evidence type="ECO:0000256" key="1">
    <source>
        <dbReference type="ARBA" id="ARBA00022490"/>
    </source>
</evidence>
<dbReference type="PANTHER" id="PTHR19136">
    <property type="entry name" value="MOLYBDENUM COFACTOR GUANYLYLTRANSFERASE"/>
    <property type="match status" value="1"/>
</dbReference>
<dbReference type="CDD" id="cd02503">
    <property type="entry name" value="MobA"/>
    <property type="match status" value="1"/>
</dbReference>
<evidence type="ECO:0000256" key="5">
    <source>
        <dbReference type="ARBA" id="ARBA00022842"/>
    </source>
</evidence>
<feature type="binding site" evidence="8">
    <location>
        <position position="95"/>
    </location>
    <ligand>
        <name>GTP</name>
        <dbReference type="ChEBI" id="CHEBI:37565"/>
    </ligand>
</feature>
<dbReference type="Gene3D" id="3.90.550.10">
    <property type="entry name" value="Spore Coat Polysaccharide Biosynthesis Protein SpsA, Chain A"/>
    <property type="match status" value="1"/>
</dbReference>